<feature type="domain" description="SLH" evidence="2">
    <location>
        <begin position="67"/>
        <end position="130"/>
    </location>
</feature>
<dbReference type="Gene3D" id="2.60.40.1220">
    <property type="match status" value="1"/>
</dbReference>
<evidence type="ECO:0000259" key="2">
    <source>
        <dbReference type="PROSITE" id="PS51272"/>
    </source>
</evidence>
<gene>
    <name evidence="3" type="ORF">FPZ44_20780</name>
</gene>
<accession>A0A559IKY8</accession>
<dbReference type="AlphaFoldDB" id="A0A559IKY8"/>
<protein>
    <submittedName>
        <fullName evidence="3">S-layer homology domain-containing protein</fullName>
    </submittedName>
</protein>
<sequence>MSFFFLCKVVVRHITTTRHFTLKEEEPMTPNTKKVAAFVVAATLITGYAGPLAVPAQAASAKAVAATFKDFKDLSQDSEYAQAIQAMIEQKVIAGYKDNTIKPNQHVNRAELAKMIVLALELEQATAGEDDGYADVAPGQWFHRYAATLTKNGVQVDSDKFQPHKQVTQQELVNMLASVLEKDGDEIQAWMSNYEGNKHVTRAQAAQILYQAQQVKSSETVITNITPLNSVTLQVTFSKPLTAEEVNLDNASKNFVFDNDLKIVNVPQLKTGATQTYIVPTTTQKAGTAYTLKYGDEKAVSFAGTAEKIQLSSVQQVTNDTVQVISNRADGVVDYGYVIAAYRNGRGALAMQLDENNHVDGVTYEIIPSLRSRTATLTPNNGGAAIIANYVPFTQSTDGRQAPKFRLPQGTTLQPGVTYTITSDWMEVKNATFTASEVAPLALQSAKQVSPTSLEVTLTADPQDELLAGRSVTLTAADGSQLTATYKFSSRKGATGTFDIANNGQLKSGTTYTVTAVNGWATANQVILAVQ</sequence>
<dbReference type="PROSITE" id="PS51272">
    <property type="entry name" value="SLH"/>
    <property type="match status" value="1"/>
</dbReference>
<dbReference type="InterPro" id="IPR001119">
    <property type="entry name" value="SLH_dom"/>
</dbReference>
<proteinExistence type="predicted"/>
<keyword evidence="1" id="KW-0732">Signal</keyword>
<reference evidence="3 4" key="1">
    <citation type="submission" date="2019-07" db="EMBL/GenBank/DDBJ databases">
        <authorList>
            <person name="Kim J."/>
        </authorList>
    </citation>
    <scope>NUCLEOTIDE SEQUENCE [LARGE SCALE GENOMIC DNA]</scope>
    <source>
        <strain evidence="3 4">N4</strain>
    </source>
</reference>
<evidence type="ECO:0000313" key="3">
    <source>
        <dbReference type="EMBL" id="TVX88325.1"/>
    </source>
</evidence>
<evidence type="ECO:0000313" key="4">
    <source>
        <dbReference type="Proteomes" id="UP000318102"/>
    </source>
</evidence>
<dbReference type="OrthoDB" id="2364568at2"/>
<dbReference type="InterPro" id="IPR014755">
    <property type="entry name" value="Cu-Rt/internalin_Ig-like"/>
</dbReference>
<evidence type="ECO:0000256" key="1">
    <source>
        <dbReference type="ARBA" id="ARBA00022729"/>
    </source>
</evidence>
<dbReference type="EMBL" id="VNJK01000003">
    <property type="protein sequence ID" value="TVX88325.1"/>
    <property type="molecule type" value="Genomic_DNA"/>
</dbReference>
<dbReference type="Proteomes" id="UP000318102">
    <property type="component" value="Unassembled WGS sequence"/>
</dbReference>
<name>A0A559IKY8_9BACL</name>
<comment type="caution">
    <text evidence="3">The sequence shown here is derived from an EMBL/GenBank/DDBJ whole genome shotgun (WGS) entry which is preliminary data.</text>
</comment>
<keyword evidence="4" id="KW-1185">Reference proteome</keyword>
<organism evidence="3 4">
    <name type="scientific">Paenibacillus agilis</name>
    <dbReference type="NCBI Taxonomy" id="3020863"/>
    <lineage>
        <taxon>Bacteria</taxon>
        <taxon>Bacillati</taxon>
        <taxon>Bacillota</taxon>
        <taxon>Bacilli</taxon>
        <taxon>Bacillales</taxon>
        <taxon>Paenibacillaceae</taxon>
        <taxon>Paenibacillus</taxon>
    </lineage>
</organism>
<dbReference type="Pfam" id="PF00395">
    <property type="entry name" value="SLH"/>
    <property type="match status" value="1"/>
</dbReference>